<keyword evidence="2" id="KW-1185">Reference proteome</keyword>
<sequence>MTHYVPLNKTDHATHGWRKAESLSFAAEQSAVAVLLDELPHLLPTLPLAFIRHATDDGAGRYELMALLSVTPKLNLFVAPDGRWLGGYLPAEFRGYPFRLIPEQSSGQRVLCFDQDSGLLSDQPAADGVPFFDADDNLSPSMQNVLSFLNTCEQSRKQTQYAVDTLTEHGLMTPWPIKLNTGEENAHEVKGLFRIDEAALRSLSGDALQTLAQSNALSLAYAQLLSQHRLQGLSKLYDLQARAKQAQTPLSKDDVEGMFGAQDDTLKFNF</sequence>
<reference evidence="1 2" key="1">
    <citation type="submission" date="2018-03" db="EMBL/GenBank/DDBJ databases">
        <title>Genomic Encyclopedia of Archaeal and Bacterial Type Strains, Phase II (KMG-II): from individual species to whole genera.</title>
        <authorList>
            <person name="Goeker M."/>
        </authorList>
    </citation>
    <scope>NUCLEOTIDE SEQUENCE [LARGE SCALE GENOMIC DNA]</scope>
    <source>
        <strain evidence="1 2">DSM 17586</strain>
    </source>
</reference>
<dbReference type="InterPro" id="IPR010836">
    <property type="entry name" value="SapC"/>
</dbReference>
<protein>
    <submittedName>
        <fullName evidence="1">SapC protein</fullName>
    </submittedName>
</protein>
<dbReference type="RefSeq" id="WP_106591542.1">
    <property type="nucleotide sequence ID" value="NZ_PYGI01000009.1"/>
</dbReference>
<dbReference type="Proteomes" id="UP000242133">
    <property type="component" value="Unassembled WGS sequence"/>
</dbReference>
<dbReference type="Pfam" id="PF07277">
    <property type="entry name" value="SapC"/>
    <property type="match status" value="1"/>
</dbReference>
<evidence type="ECO:0000313" key="2">
    <source>
        <dbReference type="Proteomes" id="UP000242133"/>
    </source>
</evidence>
<dbReference type="OrthoDB" id="9806524at2"/>
<comment type="caution">
    <text evidence="1">The sequence shown here is derived from an EMBL/GenBank/DDBJ whole genome shotgun (WGS) entry which is preliminary data.</text>
</comment>
<proteinExistence type="predicted"/>
<gene>
    <name evidence="1" type="ORF">CLV44_10942</name>
</gene>
<evidence type="ECO:0000313" key="1">
    <source>
        <dbReference type="EMBL" id="PSL14106.1"/>
    </source>
</evidence>
<dbReference type="AlphaFoldDB" id="A0A2P8EXB9"/>
<accession>A0A2P8EXB9</accession>
<dbReference type="EMBL" id="PYGI01000009">
    <property type="protein sequence ID" value="PSL14106.1"/>
    <property type="molecule type" value="Genomic_DNA"/>
</dbReference>
<organism evidence="1 2">
    <name type="scientific">Marinobacterium halophilum</name>
    <dbReference type="NCBI Taxonomy" id="267374"/>
    <lineage>
        <taxon>Bacteria</taxon>
        <taxon>Pseudomonadati</taxon>
        <taxon>Pseudomonadota</taxon>
        <taxon>Gammaproteobacteria</taxon>
        <taxon>Oceanospirillales</taxon>
        <taxon>Oceanospirillaceae</taxon>
        <taxon>Marinobacterium</taxon>
    </lineage>
</organism>
<name>A0A2P8EXB9_9GAMM</name>